<feature type="region of interest" description="Disordered" evidence="1">
    <location>
        <begin position="91"/>
        <end position="189"/>
    </location>
</feature>
<reference evidence="2 3" key="1">
    <citation type="submission" date="2017-03" db="EMBL/GenBank/DDBJ databases">
        <title>Genomes of endolithic fungi from Antarctica.</title>
        <authorList>
            <person name="Coleine C."/>
            <person name="Masonjones S."/>
            <person name="Stajich J.E."/>
        </authorList>
    </citation>
    <scope>NUCLEOTIDE SEQUENCE [LARGE SCALE GENOMIC DNA]</scope>
    <source>
        <strain evidence="2 3">CCFEE 5187</strain>
    </source>
</reference>
<name>A0A4U0XPE4_9PEZI</name>
<dbReference type="Proteomes" id="UP000308768">
    <property type="component" value="Unassembled WGS sequence"/>
</dbReference>
<protein>
    <submittedName>
        <fullName evidence="2">Uncharacterized protein</fullName>
    </submittedName>
</protein>
<dbReference type="OrthoDB" id="3919589at2759"/>
<dbReference type="EMBL" id="NAJN01000140">
    <property type="protein sequence ID" value="TKA78481.1"/>
    <property type="molecule type" value="Genomic_DNA"/>
</dbReference>
<feature type="region of interest" description="Disordered" evidence="1">
    <location>
        <begin position="234"/>
        <end position="356"/>
    </location>
</feature>
<feature type="compositionally biased region" description="Basic and acidic residues" evidence="1">
    <location>
        <begin position="117"/>
        <end position="135"/>
    </location>
</feature>
<organism evidence="2 3">
    <name type="scientific">Cryomyces minteri</name>
    <dbReference type="NCBI Taxonomy" id="331657"/>
    <lineage>
        <taxon>Eukaryota</taxon>
        <taxon>Fungi</taxon>
        <taxon>Dikarya</taxon>
        <taxon>Ascomycota</taxon>
        <taxon>Pezizomycotina</taxon>
        <taxon>Dothideomycetes</taxon>
        <taxon>Dothideomycetes incertae sedis</taxon>
        <taxon>Cryomyces</taxon>
    </lineage>
</organism>
<feature type="region of interest" description="Disordered" evidence="1">
    <location>
        <begin position="1"/>
        <end position="67"/>
    </location>
</feature>
<feature type="region of interest" description="Disordered" evidence="1">
    <location>
        <begin position="373"/>
        <end position="406"/>
    </location>
</feature>
<accession>A0A4U0XPE4</accession>
<feature type="compositionally biased region" description="Pro residues" evidence="1">
    <location>
        <begin position="396"/>
        <end position="405"/>
    </location>
</feature>
<keyword evidence="3" id="KW-1185">Reference proteome</keyword>
<feature type="compositionally biased region" description="Basic residues" evidence="1">
    <location>
        <begin position="147"/>
        <end position="163"/>
    </location>
</feature>
<dbReference type="AlphaFoldDB" id="A0A4U0XPE4"/>
<evidence type="ECO:0000256" key="1">
    <source>
        <dbReference type="SAM" id="MobiDB-lite"/>
    </source>
</evidence>
<gene>
    <name evidence="2" type="ORF">B0A49_01471</name>
</gene>
<feature type="compositionally biased region" description="Low complexity" evidence="1">
    <location>
        <begin position="329"/>
        <end position="354"/>
    </location>
</feature>
<feature type="compositionally biased region" description="Basic and acidic residues" evidence="1">
    <location>
        <begin position="91"/>
        <end position="100"/>
    </location>
</feature>
<feature type="compositionally biased region" description="Basic residues" evidence="1">
    <location>
        <begin position="245"/>
        <end position="254"/>
    </location>
</feature>
<feature type="compositionally biased region" description="Polar residues" evidence="1">
    <location>
        <begin position="38"/>
        <end position="50"/>
    </location>
</feature>
<evidence type="ECO:0000313" key="3">
    <source>
        <dbReference type="Proteomes" id="UP000308768"/>
    </source>
</evidence>
<proteinExistence type="predicted"/>
<feature type="compositionally biased region" description="Low complexity" evidence="1">
    <location>
        <begin position="255"/>
        <end position="264"/>
    </location>
</feature>
<feature type="compositionally biased region" description="Polar residues" evidence="1">
    <location>
        <begin position="164"/>
        <end position="184"/>
    </location>
</feature>
<sequence length="525" mass="55549">MASTPEVPVSPITAPTMNPALAIPPPSINATPVELDGTPTSAKKQDTVISPRSGGAARGSATFSPDADDEVYAELNGEKGVGAVEREHYNDFTNPFEEKPNAQQLSEQYHALLTDQYRQRDHSPRRRKESDDVRTHMKMVPQPLFSSHRRTTSKLHSLSHKRGQSNGQVSPTSPRKDSTQSISRKFSLREHVRMPSLPLRISLDSLSNRRRSTSGSIPISPPFPLETVALANGATTSTGSAGRRGPAKGHRKRNSSTAFFTSAFHSRKTSGTLEPAADAATSSSRKTKDPPYTAPLPLLVSTHTVPASRSAPRTPASPAAHAHARNKLSSGGASATSANSHSSSSTTATTSPTSIYRRVGIGAARWGDSLARTAVKPTPTPHSSPDPESRAARPLPHSPPPPKPAYPHIFAPAPPCPDALERARAVVRARAAAAAAASRPPSSPPGGIGIVHRVLPARPLNGAVHATRKEGDGEAKGAFGLHAGARREGWAEKRRGELKRLIRVVPEPGLGRAEGEGEAVGGSWV</sequence>
<evidence type="ECO:0000313" key="2">
    <source>
        <dbReference type="EMBL" id="TKA78481.1"/>
    </source>
</evidence>
<feature type="compositionally biased region" description="Low complexity" evidence="1">
    <location>
        <begin position="306"/>
        <end position="321"/>
    </location>
</feature>
<comment type="caution">
    <text evidence="2">The sequence shown here is derived from an EMBL/GenBank/DDBJ whole genome shotgun (WGS) entry which is preliminary data.</text>
</comment>